<organism evidence="1 2">
    <name type="scientific">Puccinia graminis f. sp. tritici</name>
    <dbReference type="NCBI Taxonomy" id="56615"/>
    <lineage>
        <taxon>Eukaryota</taxon>
        <taxon>Fungi</taxon>
        <taxon>Dikarya</taxon>
        <taxon>Basidiomycota</taxon>
        <taxon>Pucciniomycotina</taxon>
        <taxon>Pucciniomycetes</taxon>
        <taxon>Pucciniales</taxon>
        <taxon>Pucciniaceae</taxon>
        <taxon>Puccinia</taxon>
    </lineage>
</organism>
<dbReference type="Proteomes" id="UP000325313">
    <property type="component" value="Unassembled WGS sequence"/>
</dbReference>
<protein>
    <submittedName>
        <fullName evidence="1">Uncharacterized protein</fullName>
    </submittedName>
</protein>
<proteinExistence type="predicted"/>
<comment type="caution">
    <text evidence="1">The sequence shown here is derived from an EMBL/GenBank/DDBJ whole genome shotgun (WGS) entry which is preliminary data.</text>
</comment>
<evidence type="ECO:0000313" key="2">
    <source>
        <dbReference type="Proteomes" id="UP000325313"/>
    </source>
</evidence>
<dbReference type="AlphaFoldDB" id="A0A5B0LMX7"/>
<name>A0A5B0LMX7_PUCGR</name>
<accession>A0A5B0LMX7</accession>
<evidence type="ECO:0000313" key="1">
    <source>
        <dbReference type="EMBL" id="KAA1065416.1"/>
    </source>
</evidence>
<gene>
    <name evidence="1" type="ORF">PGTUg99_018147</name>
</gene>
<reference evidence="1 2" key="1">
    <citation type="submission" date="2019-05" db="EMBL/GenBank/DDBJ databases">
        <title>Emergence of the Ug99 lineage of the wheat stem rust pathogen through somatic hybridization.</title>
        <authorList>
            <person name="Li F."/>
            <person name="Upadhyaya N.M."/>
            <person name="Sperschneider J."/>
            <person name="Matny O."/>
            <person name="Nguyen-Phuc H."/>
            <person name="Mago R."/>
            <person name="Raley C."/>
            <person name="Miller M.E."/>
            <person name="Silverstein K.A.T."/>
            <person name="Henningsen E."/>
            <person name="Hirsch C.D."/>
            <person name="Visser B."/>
            <person name="Pretorius Z.A."/>
            <person name="Steffenson B.J."/>
            <person name="Schwessinger B."/>
            <person name="Dodds P.N."/>
            <person name="Figueroa M."/>
        </authorList>
    </citation>
    <scope>NUCLEOTIDE SEQUENCE [LARGE SCALE GENOMIC DNA]</scope>
    <source>
        <strain evidence="1 2">Ug99</strain>
    </source>
</reference>
<dbReference type="EMBL" id="VDEP01000510">
    <property type="protein sequence ID" value="KAA1065416.1"/>
    <property type="molecule type" value="Genomic_DNA"/>
</dbReference>
<sequence length="93" mass="11088">MSAPFCYILEKDLQNWYNYFRPRNRLQVVENVVFKLSKSQSVKVVDSCHTQGHNIHQAIADCSYDHVREKWTVSYWIPVRNSSYQQIPLVLNR</sequence>